<evidence type="ECO:0000313" key="2">
    <source>
        <dbReference type="EMBL" id="SBS99204.1"/>
    </source>
</evidence>
<dbReference type="EMBL" id="FLQV01001187">
    <property type="protein sequence ID" value="SBS99204.1"/>
    <property type="molecule type" value="Genomic_DNA"/>
</dbReference>
<gene>
    <name evidence="2" type="ORF">POVCU1_051290</name>
    <name evidence="1" type="ORF">POVCU2_0074840</name>
</gene>
<dbReference type="Pfam" id="PF05795">
    <property type="entry name" value="Plasmodium_Vir"/>
    <property type="match status" value="2"/>
</dbReference>
<organism evidence="2 3">
    <name type="scientific">Plasmodium ovale curtisi</name>
    <dbReference type="NCBI Taxonomy" id="864141"/>
    <lineage>
        <taxon>Eukaryota</taxon>
        <taxon>Sar</taxon>
        <taxon>Alveolata</taxon>
        <taxon>Apicomplexa</taxon>
        <taxon>Aconoidasida</taxon>
        <taxon>Haemosporida</taxon>
        <taxon>Plasmodiidae</taxon>
        <taxon>Plasmodium</taxon>
        <taxon>Plasmodium (Plasmodium)</taxon>
    </lineage>
</organism>
<dbReference type="InterPro" id="IPR008780">
    <property type="entry name" value="Plasmodium_Vir"/>
</dbReference>
<protein>
    <submittedName>
        <fullName evidence="2">PIR Superfamily Protein</fullName>
    </submittedName>
</protein>
<reference evidence="3 4" key="1">
    <citation type="submission" date="2016-05" db="EMBL/GenBank/DDBJ databases">
        <authorList>
            <person name="Naeem Raeece"/>
        </authorList>
    </citation>
    <scope>NUCLEOTIDE SEQUENCE [LARGE SCALE GENOMIC DNA]</scope>
</reference>
<name>A0A1A8X3M8_PLAOA</name>
<dbReference type="EMBL" id="FLQU01001314">
    <property type="protein sequence ID" value="SBS92563.1"/>
    <property type="molecule type" value="Genomic_DNA"/>
</dbReference>
<evidence type="ECO:0000313" key="1">
    <source>
        <dbReference type="EMBL" id="SBS92563.1"/>
    </source>
</evidence>
<accession>A0A1A8X3M8</accession>
<evidence type="ECO:0000313" key="4">
    <source>
        <dbReference type="Proteomes" id="UP000078560"/>
    </source>
</evidence>
<dbReference type="Proteomes" id="UP000078546">
    <property type="component" value="Unassembled WGS sequence"/>
</dbReference>
<evidence type="ECO:0000313" key="3">
    <source>
        <dbReference type="Proteomes" id="UP000078546"/>
    </source>
</evidence>
<dbReference type="AlphaFoldDB" id="A0A1A8X3M8"/>
<reference evidence="2" key="2">
    <citation type="submission" date="2016-05" db="EMBL/GenBank/DDBJ databases">
        <authorList>
            <person name="Lavstsen T."/>
            <person name="Jespersen J.S."/>
        </authorList>
    </citation>
    <scope>NUCLEOTIDE SEQUENCE [LARGE SCALE GENOMIC DNA]</scope>
</reference>
<proteinExistence type="predicted"/>
<dbReference type="Proteomes" id="UP000078560">
    <property type="component" value="Unassembled WGS sequence"/>
</dbReference>
<sequence>MSDNYRYENVKNFQSYKNVLDNSSHNYNIDAPNDSIINKCKQNTNASSFGGFPFIDLCIKINKYLKHYSSINGYNSKHCEYLNYWLNEKKRNKNNKDSSLYRDVLDSFNQLNIFDADIQHINEYKSKLYLLQDDIFHKVDTIYKLYDHYFSFITKREYGKINNELCKHANNFAKIYNGVISECNYKVENRFCNELAGLKKKYQHEVSRMVCPLRQDLLTPFQAYATESYTHEKYFPREDDDPYTARDIAILVGKILGVCVIPILLYKYTPLGSCLRPRKRKKKKYFNSVEDETHAYYSHDYGNQDTMPFNEQYNMHYYSSENYE</sequence>